<dbReference type="InterPro" id="IPR017439">
    <property type="entry name" value="Amidohydrolase"/>
</dbReference>
<sequence length="467" mass="51048">MENKKQIYDWIDKNEGDLFEISDYLWEHPELSMQEYEASDKLTAYLEKNGFEVTRDIAGMPTAFIAQWGEGKPVLAFSSEYDALPGLSQDKDATEHCPVTPLAPGHGCGHNLIATGGILAATALKELMKDKGMKGTIKIFGTPAEELCIGKPFMAREGLFEGVDAFLDWHPSHLNRAAAGDTNAYFNVKFHFTGLSSHGNAPWNGRSSLDAAMLTGHAIEMLREHIKPGSETSPSTINYAFPDVGNSFPNVVPATTILWCVARMKNAEMLADVLDRVTDCAEGCAKATGTTVTREVITATHDFIPNLRINQLLEKNLREVGVPKYTEEDQKAAKSIQKTMGVKETGYTGEILETVVGSQPVTDSSEYSWFAPVAFLNVAISPSEDSGWHAWTSAKFAGSAVGKEALDVVGKALASTAYDLLTNPEILDEAQAELKDRLGGKTYESLIPAESRPDLDTNRDIMDKFRK</sequence>
<dbReference type="SUPFAM" id="SSF55031">
    <property type="entry name" value="Bacterial exopeptidase dimerisation domain"/>
    <property type="match status" value="1"/>
</dbReference>
<dbReference type="Gene3D" id="3.30.70.360">
    <property type="match status" value="1"/>
</dbReference>
<proteinExistence type="predicted"/>
<dbReference type="InterPro" id="IPR011650">
    <property type="entry name" value="Peptidase_M20_dimer"/>
</dbReference>
<dbReference type="PANTHER" id="PTHR30575:SF0">
    <property type="entry name" value="XAA-ARG DIPEPTIDASE"/>
    <property type="match status" value="1"/>
</dbReference>
<protein>
    <submittedName>
        <fullName evidence="2">Amidohydrolase</fullName>
    </submittedName>
</protein>
<dbReference type="InterPro" id="IPR036264">
    <property type="entry name" value="Bact_exopeptidase_dim_dom"/>
</dbReference>
<dbReference type="Proteomes" id="UP000824130">
    <property type="component" value="Unassembled WGS sequence"/>
</dbReference>
<dbReference type="GO" id="GO:0016805">
    <property type="term" value="F:dipeptidase activity"/>
    <property type="evidence" value="ECO:0007669"/>
    <property type="project" value="TreeGrafter"/>
</dbReference>
<reference evidence="2" key="2">
    <citation type="journal article" date="2021" name="PeerJ">
        <title>Extensive microbial diversity within the chicken gut microbiome revealed by metagenomics and culture.</title>
        <authorList>
            <person name="Gilroy R."/>
            <person name="Ravi A."/>
            <person name="Getino M."/>
            <person name="Pursley I."/>
            <person name="Horton D.L."/>
            <person name="Alikhan N.F."/>
            <person name="Baker D."/>
            <person name="Gharbi K."/>
            <person name="Hall N."/>
            <person name="Watson M."/>
            <person name="Adriaenssens E.M."/>
            <person name="Foster-Nyarko E."/>
            <person name="Jarju S."/>
            <person name="Secka A."/>
            <person name="Antonio M."/>
            <person name="Oren A."/>
            <person name="Chaudhuri R.R."/>
            <person name="La Ragione R."/>
            <person name="Hildebrand F."/>
            <person name="Pallen M.J."/>
        </authorList>
    </citation>
    <scope>NUCLEOTIDE SEQUENCE</scope>
    <source>
        <strain evidence="2">ChiSjej4B22-8349</strain>
    </source>
</reference>
<organism evidence="2 3">
    <name type="scientific">Candidatus Allocopromorpha excrementipullorum</name>
    <dbReference type="NCBI Taxonomy" id="2840743"/>
    <lineage>
        <taxon>Bacteria</taxon>
        <taxon>Bacillati</taxon>
        <taxon>Bacillota</taxon>
        <taxon>Clostridia</taxon>
        <taxon>Eubacteriales</taxon>
        <taxon>Eubacteriaceae</taxon>
        <taxon>Eubacteriaceae incertae sedis</taxon>
        <taxon>Candidatus Allocopromorpha</taxon>
    </lineage>
</organism>
<dbReference type="Gene3D" id="3.40.630.10">
    <property type="entry name" value="Zn peptidases"/>
    <property type="match status" value="1"/>
</dbReference>
<gene>
    <name evidence="2" type="ORF">IAD25_05820</name>
</gene>
<dbReference type="SUPFAM" id="SSF53187">
    <property type="entry name" value="Zn-dependent exopeptidases"/>
    <property type="match status" value="1"/>
</dbReference>
<dbReference type="PIRSF" id="PIRSF037227">
    <property type="entry name" value="Aminobenzoyl-glu_utiliz_pB"/>
    <property type="match status" value="1"/>
</dbReference>
<evidence type="ECO:0000259" key="1">
    <source>
        <dbReference type="Pfam" id="PF07687"/>
    </source>
</evidence>
<dbReference type="GO" id="GO:0046657">
    <property type="term" value="P:folic acid catabolic process"/>
    <property type="evidence" value="ECO:0007669"/>
    <property type="project" value="TreeGrafter"/>
</dbReference>
<dbReference type="Pfam" id="PF01546">
    <property type="entry name" value="Peptidase_M20"/>
    <property type="match status" value="1"/>
</dbReference>
<accession>A0A9D1N7B7</accession>
<evidence type="ECO:0000313" key="2">
    <source>
        <dbReference type="EMBL" id="HIU96215.1"/>
    </source>
</evidence>
<dbReference type="EMBL" id="DVOB01000127">
    <property type="protein sequence ID" value="HIU96215.1"/>
    <property type="molecule type" value="Genomic_DNA"/>
</dbReference>
<dbReference type="Pfam" id="PF07687">
    <property type="entry name" value="M20_dimer"/>
    <property type="match status" value="1"/>
</dbReference>
<evidence type="ECO:0000313" key="3">
    <source>
        <dbReference type="Proteomes" id="UP000824130"/>
    </source>
</evidence>
<reference evidence="2" key="1">
    <citation type="submission" date="2020-10" db="EMBL/GenBank/DDBJ databases">
        <authorList>
            <person name="Gilroy R."/>
        </authorList>
    </citation>
    <scope>NUCLEOTIDE SEQUENCE</scope>
    <source>
        <strain evidence="2">ChiSjej4B22-8349</strain>
    </source>
</reference>
<dbReference type="AlphaFoldDB" id="A0A9D1N7B7"/>
<dbReference type="InterPro" id="IPR052030">
    <property type="entry name" value="Peptidase_M20/M20A_hydrolases"/>
</dbReference>
<name>A0A9D1N7B7_9FIRM</name>
<dbReference type="GO" id="GO:0005737">
    <property type="term" value="C:cytoplasm"/>
    <property type="evidence" value="ECO:0007669"/>
    <property type="project" value="TreeGrafter"/>
</dbReference>
<feature type="domain" description="Peptidase M20 dimerisation" evidence="1">
    <location>
        <begin position="187"/>
        <end position="282"/>
    </location>
</feature>
<dbReference type="InterPro" id="IPR002933">
    <property type="entry name" value="Peptidase_M20"/>
</dbReference>
<dbReference type="PANTHER" id="PTHR30575">
    <property type="entry name" value="PEPTIDASE M20"/>
    <property type="match status" value="1"/>
</dbReference>
<dbReference type="InterPro" id="IPR017145">
    <property type="entry name" value="Aminobenzoyl-glu_utiliz_pB"/>
</dbReference>
<dbReference type="NCBIfam" id="TIGR01891">
    <property type="entry name" value="amidohydrolases"/>
    <property type="match status" value="1"/>
</dbReference>
<comment type="caution">
    <text evidence="2">The sequence shown here is derived from an EMBL/GenBank/DDBJ whole genome shotgun (WGS) entry which is preliminary data.</text>
</comment>
<dbReference type="GO" id="GO:0071713">
    <property type="term" value="F:para-aminobenzoyl-glutamate hydrolase activity"/>
    <property type="evidence" value="ECO:0007669"/>
    <property type="project" value="TreeGrafter"/>
</dbReference>